<keyword evidence="3" id="KW-0597">Phosphoprotein</keyword>
<dbReference type="Gene3D" id="2.60.40.4100">
    <property type="entry name" value="Zona pellucida, ZP-C domain"/>
    <property type="match status" value="1"/>
</dbReference>
<dbReference type="AlphaFoldDB" id="A0A7M7T4X6"/>
<keyword evidence="2" id="KW-1003">Cell membrane</keyword>
<dbReference type="CTD" id="7049"/>
<dbReference type="OMA" id="VPQRECV"/>
<dbReference type="SMART" id="SM00241">
    <property type="entry name" value="ZP"/>
    <property type="match status" value="1"/>
</dbReference>
<feature type="signal peptide" evidence="12">
    <location>
        <begin position="1"/>
        <end position="22"/>
    </location>
</feature>
<evidence type="ECO:0000256" key="4">
    <source>
        <dbReference type="ARBA" id="ARBA00022692"/>
    </source>
</evidence>
<evidence type="ECO:0000256" key="11">
    <source>
        <dbReference type="SAM" id="Phobius"/>
    </source>
</evidence>
<dbReference type="InterPro" id="IPR055355">
    <property type="entry name" value="ZP-C"/>
</dbReference>
<feature type="region of interest" description="Disordered" evidence="10">
    <location>
        <begin position="743"/>
        <end position="789"/>
    </location>
</feature>
<dbReference type="PANTHER" id="PTHR14002:SF45">
    <property type="entry name" value="ZP DOMAIN-CONTAINING PROTEIN"/>
    <property type="match status" value="1"/>
</dbReference>
<dbReference type="Pfam" id="PF26060">
    <property type="entry name" value="TGFBR3_N"/>
    <property type="match status" value="2"/>
</dbReference>
<dbReference type="EnsemblMetazoa" id="XM_030998250">
    <property type="protein sequence ID" value="XP_030854110"/>
    <property type="gene ID" value="LOC100890029"/>
</dbReference>
<evidence type="ECO:0000256" key="2">
    <source>
        <dbReference type="ARBA" id="ARBA00022475"/>
    </source>
</evidence>
<evidence type="ECO:0000256" key="10">
    <source>
        <dbReference type="SAM" id="MobiDB-lite"/>
    </source>
</evidence>
<dbReference type="KEGG" id="spu:100890029"/>
<evidence type="ECO:0000256" key="8">
    <source>
        <dbReference type="ARBA" id="ARBA00023157"/>
    </source>
</evidence>
<organism evidence="14 15">
    <name type="scientific">Strongylocentrotus purpuratus</name>
    <name type="common">Purple sea urchin</name>
    <dbReference type="NCBI Taxonomy" id="7668"/>
    <lineage>
        <taxon>Eukaryota</taxon>
        <taxon>Metazoa</taxon>
        <taxon>Echinodermata</taxon>
        <taxon>Eleutherozoa</taxon>
        <taxon>Echinozoa</taxon>
        <taxon>Echinoidea</taxon>
        <taxon>Euechinoidea</taxon>
        <taxon>Echinacea</taxon>
        <taxon>Camarodonta</taxon>
        <taxon>Echinidea</taxon>
        <taxon>Strongylocentrotidae</taxon>
        <taxon>Strongylocentrotus</taxon>
    </lineage>
</organism>
<dbReference type="GeneID" id="100890029"/>
<feature type="compositionally biased region" description="Polar residues" evidence="10">
    <location>
        <begin position="753"/>
        <end position="762"/>
    </location>
</feature>
<keyword evidence="9" id="KW-0325">Glycoprotein</keyword>
<keyword evidence="5 12" id="KW-0732">Signal</keyword>
<keyword evidence="8" id="KW-1015">Disulfide bond</keyword>
<dbReference type="Pfam" id="PF00100">
    <property type="entry name" value="Zona_pellucida"/>
    <property type="match status" value="1"/>
</dbReference>
<dbReference type="InterPro" id="IPR001507">
    <property type="entry name" value="ZP_dom"/>
</dbReference>
<dbReference type="InterPro" id="IPR055356">
    <property type="entry name" value="ZP-N"/>
</dbReference>
<dbReference type="InterPro" id="IPR042235">
    <property type="entry name" value="ZP-C_dom"/>
</dbReference>
<dbReference type="InterPro" id="IPR058899">
    <property type="entry name" value="TGFBR3/Endoglin-like_N"/>
</dbReference>
<name>A0A7M7T4X6_STRPU</name>
<proteinExistence type="predicted"/>
<keyword evidence="7 11" id="KW-0472">Membrane</keyword>
<evidence type="ECO:0000259" key="13">
    <source>
        <dbReference type="PROSITE" id="PS51034"/>
    </source>
</evidence>
<evidence type="ECO:0000313" key="15">
    <source>
        <dbReference type="Proteomes" id="UP000007110"/>
    </source>
</evidence>
<evidence type="ECO:0000313" key="14">
    <source>
        <dbReference type="EnsemblMetazoa" id="XP_030854110"/>
    </source>
</evidence>
<evidence type="ECO:0000256" key="1">
    <source>
        <dbReference type="ARBA" id="ARBA00004251"/>
    </source>
</evidence>
<protein>
    <recommendedName>
        <fullName evidence="13">ZP domain-containing protein</fullName>
    </recommendedName>
</protein>
<dbReference type="PROSITE" id="PS51034">
    <property type="entry name" value="ZP_2"/>
    <property type="match status" value="1"/>
</dbReference>
<reference evidence="15" key="1">
    <citation type="submission" date="2015-02" db="EMBL/GenBank/DDBJ databases">
        <title>Genome sequencing for Strongylocentrotus purpuratus.</title>
        <authorList>
            <person name="Murali S."/>
            <person name="Liu Y."/>
            <person name="Vee V."/>
            <person name="English A."/>
            <person name="Wang M."/>
            <person name="Skinner E."/>
            <person name="Han Y."/>
            <person name="Muzny D.M."/>
            <person name="Worley K.C."/>
            <person name="Gibbs R.A."/>
        </authorList>
    </citation>
    <scope>NUCLEOTIDE SEQUENCE</scope>
</reference>
<dbReference type="Gene3D" id="2.60.40.3210">
    <property type="entry name" value="Zona pellucida, ZP-N domain"/>
    <property type="match status" value="1"/>
</dbReference>
<sequence>MECTLEILSFFFCCLSYSQVWATIPQSCNTQTAYTSPFVQAFTSQEATISGCSAQVDETSREVHVINLKSTEEDLLHTNQVMTLNIGPRSLHMRTTLVVLNSVHPVTWKLVTQHDVGPLLFQFVIPTNSSVVKPTNIVVPTISITEMPSEDDALLAWVTSTYSKVWTFSTIESANVINLQVGQDPNAPEECTLTPNYQQSHISASQVEPVRIGFCIPDISRATQEVHLIWLLSPSSRRSSVVVELKEVSRNAASKRRVVLILQADTPVVWNIVSSDQIRHLTIMSPHQVNTEGITSGPFELQKENIPSTGDNLLTWARDRYSAVVSFTEAVLANKFDITVGKANISRHTHPLSPDQTGSTSIDWPDDSPHVVVECLKNSIRALVPTVVAEYYNLSPEDITLEDRDCTSVEYMTLGFMLDTQLNACGTTSEQRMNKMIYRNRVLFFNGSPEGSGAGMEGSGDDMPLGDVDVDDEDSSMPFYASSIECEYLHGPTNTKPGMTDNHVTLHMDMYQTPLFQDKVVDFPAPLQDHTRLYFQVGVSGGQRRHEVVINQCWIQVADEIVHSLIDFSCPVDQTVIFHELNPNYVSLDPQEDGDLKRFSFEVHWTRETFGLHTFVSCKLSLCSKDYNTADEEKGIPVCSTLEALQQACSGNPGVRVGQQLTTGPSKTLEIGPMLDSSIETPIVDTNYIDNEVNVGNTACLEGNTAQPISGLGAGPAAAIAFAAFTIGVLLTACLWFIHAHTGPRRQGPGSPRTLSSPSSPMVNGHIPNGHLPNGGHMVARQRPPPVPAPNGPLHIPLANGINPNMIPARGLMNGPVGESV</sequence>
<evidence type="ECO:0000256" key="9">
    <source>
        <dbReference type="ARBA" id="ARBA00023180"/>
    </source>
</evidence>
<dbReference type="InParanoid" id="A0A7M7T4X6"/>
<accession>A0A7M7T4X6</accession>
<feature type="domain" description="ZP" evidence="13">
    <location>
        <begin position="374"/>
        <end position="646"/>
    </location>
</feature>
<dbReference type="OrthoDB" id="6420824at2759"/>
<evidence type="ECO:0000256" key="12">
    <source>
        <dbReference type="SAM" id="SignalP"/>
    </source>
</evidence>
<keyword evidence="4 11" id="KW-0812">Transmembrane</keyword>
<reference evidence="14" key="2">
    <citation type="submission" date="2021-01" db="UniProtKB">
        <authorList>
            <consortium name="EnsemblMetazoa"/>
        </authorList>
    </citation>
    <scope>IDENTIFICATION</scope>
</reference>
<feature type="transmembrane region" description="Helical" evidence="11">
    <location>
        <begin position="717"/>
        <end position="738"/>
    </location>
</feature>
<dbReference type="Proteomes" id="UP000007110">
    <property type="component" value="Unassembled WGS sequence"/>
</dbReference>
<evidence type="ECO:0000256" key="7">
    <source>
        <dbReference type="ARBA" id="ARBA00023136"/>
    </source>
</evidence>
<feature type="chain" id="PRO_5029531180" description="ZP domain-containing protein" evidence="12">
    <location>
        <begin position="23"/>
        <end position="821"/>
    </location>
</feature>
<evidence type="ECO:0000256" key="3">
    <source>
        <dbReference type="ARBA" id="ARBA00022553"/>
    </source>
</evidence>
<evidence type="ECO:0000256" key="5">
    <source>
        <dbReference type="ARBA" id="ARBA00022729"/>
    </source>
</evidence>
<dbReference type="Pfam" id="PF23344">
    <property type="entry name" value="ZP-N"/>
    <property type="match status" value="1"/>
</dbReference>
<comment type="subcellular location">
    <subcellularLocation>
        <location evidence="1">Cell membrane</location>
        <topology evidence="1">Single-pass type I membrane protein</topology>
    </subcellularLocation>
</comment>
<dbReference type="RefSeq" id="XP_030854110.1">
    <property type="nucleotide sequence ID" value="XM_030998250.1"/>
</dbReference>
<keyword evidence="6 11" id="KW-1133">Transmembrane helix</keyword>
<evidence type="ECO:0000256" key="6">
    <source>
        <dbReference type="ARBA" id="ARBA00022989"/>
    </source>
</evidence>
<keyword evidence="15" id="KW-1185">Reference proteome</keyword>
<dbReference type="PANTHER" id="PTHR14002">
    <property type="entry name" value="ENDOGLIN/TGF-BETA RECEPTOR TYPE III"/>
    <property type="match status" value="1"/>
</dbReference>